<dbReference type="PROSITE" id="PS51257">
    <property type="entry name" value="PROKAR_LIPOPROTEIN"/>
    <property type="match status" value="1"/>
</dbReference>
<dbReference type="EMBL" id="JAPTGG010000015">
    <property type="protein sequence ID" value="MCZ0866728.1"/>
    <property type="molecule type" value="Genomic_DNA"/>
</dbReference>
<organism evidence="2 3">
    <name type="scientific">Dasania phycosphaerae</name>
    <dbReference type="NCBI Taxonomy" id="2950436"/>
    <lineage>
        <taxon>Bacteria</taxon>
        <taxon>Pseudomonadati</taxon>
        <taxon>Pseudomonadota</taxon>
        <taxon>Gammaproteobacteria</taxon>
        <taxon>Cellvibrionales</taxon>
        <taxon>Spongiibacteraceae</taxon>
        <taxon>Dasania</taxon>
    </lineage>
</organism>
<dbReference type="AlphaFoldDB" id="A0A9J6RRD2"/>
<feature type="coiled-coil region" evidence="1">
    <location>
        <begin position="23"/>
        <end position="57"/>
    </location>
</feature>
<evidence type="ECO:0000313" key="3">
    <source>
        <dbReference type="Proteomes" id="UP001069090"/>
    </source>
</evidence>
<name>A0A9J6RRD2_9GAMM</name>
<evidence type="ECO:0000313" key="2">
    <source>
        <dbReference type="EMBL" id="MCZ0866728.1"/>
    </source>
</evidence>
<proteinExistence type="predicted"/>
<sequence length="255" mass="27831">MRKKMVLVATASLLAACQTPPDIQQLQNEKAGLQNQLVQANSQITQLKADEANLQRELAERDRVIGVLNSEKNSRVVTSTQLRGQVRQFVQQQVDALKSFLLEGNLLDYIGGELVARTAVDEQPLLVVDLANTVPKDGSLTSVGGYFIRAGSLRVKVMRKVEDNLVVVWESQTLAINDAGLQKVGFSVSVGVQQGDVVAYYLSDPGMVGFDTGTGNSRYIKEDVSFGKAIRQSSLLGEQQRRAYSLGVYGLLDTQ</sequence>
<evidence type="ECO:0000256" key="1">
    <source>
        <dbReference type="SAM" id="Coils"/>
    </source>
</evidence>
<accession>A0A9J6RRD2</accession>
<protein>
    <submittedName>
        <fullName evidence="2">Uncharacterized protein</fullName>
    </submittedName>
</protein>
<keyword evidence="3" id="KW-1185">Reference proteome</keyword>
<reference evidence="2 3" key="1">
    <citation type="submission" date="2022-12" db="EMBL/GenBank/DDBJ databases">
        <title>Dasania phycosphaerae sp. nov., isolated from particulate material of the south coast of Korea.</title>
        <authorList>
            <person name="Jiang Y."/>
        </authorList>
    </citation>
    <scope>NUCLEOTIDE SEQUENCE [LARGE SCALE GENOMIC DNA]</scope>
    <source>
        <strain evidence="2 3">GY-19</strain>
    </source>
</reference>
<gene>
    <name evidence="2" type="ORF">O0V09_16065</name>
</gene>
<comment type="caution">
    <text evidence="2">The sequence shown here is derived from an EMBL/GenBank/DDBJ whole genome shotgun (WGS) entry which is preliminary data.</text>
</comment>
<dbReference type="Proteomes" id="UP001069090">
    <property type="component" value="Unassembled WGS sequence"/>
</dbReference>
<keyword evidence="1" id="KW-0175">Coiled coil</keyword>
<dbReference type="RefSeq" id="WP_258332756.1">
    <property type="nucleotide sequence ID" value="NZ_JAPTGG010000015.1"/>
</dbReference>